<dbReference type="PANTHER" id="PTHR35894">
    <property type="entry name" value="GENERAL SECRETION PATHWAY PROTEIN A-RELATED"/>
    <property type="match status" value="1"/>
</dbReference>
<dbReference type="eggNOG" id="COG2842">
    <property type="taxonomic scope" value="Bacteria"/>
</dbReference>
<dbReference type="EMBL" id="HG938355">
    <property type="protein sequence ID" value="CDN54729.1"/>
    <property type="molecule type" value="Genomic_DNA"/>
</dbReference>
<dbReference type="Pfam" id="PF09077">
    <property type="entry name" value="Phage-MuB_C"/>
    <property type="match status" value="1"/>
</dbReference>
<dbReference type="AlphaFoldDB" id="A0A068T9B6"/>
<dbReference type="InterPro" id="IPR009084">
    <property type="entry name" value="B_transpositn_C"/>
</dbReference>
<dbReference type="PANTHER" id="PTHR35894:SF5">
    <property type="entry name" value="MU-LIKE PROPHAGE FLUMU DNA TRANSPOSITION PROTEIN B"/>
    <property type="match status" value="1"/>
</dbReference>
<sequence length="339" mass="37848">MNKHVDTSRLTGWEQLEPNIDFLNKHVDDIDDWRSIREQVAELAIANSWSKAEVTRRSAMKDGTFSQWFSGTYLGRLDNQNRQMKQWVEAVKEAAAMPAIPMSPTFVKTRIASEITQTLQWAQMTADLVMITVGAGFGKTATCRHYRATHPHVYHATVSPHTRTVHGMLVELAAELEVHENNPAKLTRAIGARLQRIGGGSLLIIDEAQNLVDDAINQLRHFSDIYQCGIALVGNEEVYSRFAKQASGKSYAQLKRRIGKHLKRQKPYAEDISAYIAAWGVTDHDSAKLLTGIGLKGGALGQIDKTMKLASMVALADERSVTVRDIQDAWRNRDVEDLG</sequence>
<dbReference type="Proteomes" id="UP000028186">
    <property type="component" value="Chromosome I"/>
</dbReference>
<dbReference type="HOGENOM" id="CLU_056183_0_0_5"/>
<name>A0A068T9B6_NEOGA</name>
<evidence type="ECO:0000259" key="1">
    <source>
        <dbReference type="Pfam" id="PF09077"/>
    </source>
</evidence>
<dbReference type="InterPro" id="IPR036733">
    <property type="entry name" value="B_transposit_C_sf"/>
</dbReference>
<dbReference type="InterPro" id="IPR027417">
    <property type="entry name" value="P-loop_NTPase"/>
</dbReference>
<dbReference type="Gene3D" id="1.10.260.40">
    <property type="entry name" value="lambda repressor-like DNA-binding domains"/>
    <property type="match status" value="1"/>
</dbReference>
<dbReference type="InterPro" id="IPR052026">
    <property type="entry name" value="ExeA_AAA_ATPase_DNA-bind"/>
</dbReference>
<dbReference type="GO" id="GO:0003677">
    <property type="term" value="F:DNA binding"/>
    <property type="evidence" value="ECO:0007669"/>
    <property type="project" value="InterPro"/>
</dbReference>
<dbReference type="Gene3D" id="3.40.50.300">
    <property type="entry name" value="P-loop containing nucleotide triphosphate hydrolases"/>
    <property type="match status" value="1"/>
</dbReference>
<proteinExistence type="predicted"/>
<dbReference type="InterPro" id="IPR049945">
    <property type="entry name" value="AAA_22"/>
</dbReference>
<accession>A0A068T9B6</accession>
<reference evidence="4" key="1">
    <citation type="journal article" date="2014" name="BMC Genomics">
        <title>Genome sequencing of two Neorhizobium galegae strains reveals a noeT gene responsible for the unusual acetylation of the nodulation factors.</title>
        <authorList>
            <person name="Osterman J."/>
            <person name="Marsh J."/>
            <person name="Laine P.K."/>
            <person name="Zeng Z."/>
            <person name="Alatalo E."/>
            <person name="Sullivan J.T."/>
            <person name="Young J.P."/>
            <person name="Thomas-Oates J."/>
            <person name="Paulin L."/>
            <person name="Lindstrom K."/>
        </authorList>
    </citation>
    <scope>NUCLEOTIDE SEQUENCE [LARGE SCALE GENOMIC DNA]</scope>
    <source>
        <strain evidence="4">HAMBI 1141</strain>
    </source>
</reference>
<feature type="domain" description="ORC1/DEAH AAA+ ATPase" evidence="2">
    <location>
        <begin position="125"/>
        <end position="242"/>
    </location>
</feature>
<dbReference type="Gene3D" id="1.10.1180.10">
    <property type="entry name" value="B transposition protein, C-terminal domain"/>
    <property type="match status" value="1"/>
</dbReference>
<dbReference type="PATRIC" id="fig|1028801.3.peg.2429"/>
<organism evidence="3 4">
    <name type="scientific">Neorhizobium galegae bv. officinalis bv. officinalis str. HAMBI 1141</name>
    <dbReference type="NCBI Taxonomy" id="1028801"/>
    <lineage>
        <taxon>Bacteria</taxon>
        <taxon>Pseudomonadati</taxon>
        <taxon>Pseudomonadota</taxon>
        <taxon>Alphaproteobacteria</taxon>
        <taxon>Hyphomicrobiales</taxon>
        <taxon>Rhizobiaceae</taxon>
        <taxon>Rhizobium/Agrobacterium group</taxon>
        <taxon>Neorhizobium</taxon>
    </lineage>
</organism>
<dbReference type="KEGG" id="ngl:RG1141_CH23910"/>
<dbReference type="SUPFAM" id="SSF52540">
    <property type="entry name" value="P-loop containing nucleoside triphosphate hydrolases"/>
    <property type="match status" value="1"/>
</dbReference>
<evidence type="ECO:0000259" key="2">
    <source>
        <dbReference type="Pfam" id="PF13401"/>
    </source>
</evidence>
<dbReference type="SUPFAM" id="SSF47681">
    <property type="entry name" value="C-terminal domain of B transposition protein"/>
    <property type="match status" value="1"/>
</dbReference>
<dbReference type="RefSeq" id="WP_038544023.1">
    <property type="nucleotide sequence ID" value="NZ_HG938355.1"/>
</dbReference>
<evidence type="ECO:0000313" key="4">
    <source>
        <dbReference type="Proteomes" id="UP000028186"/>
    </source>
</evidence>
<dbReference type="InterPro" id="IPR010982">
    <property type="entry name" value="Lambda_DNA-bd_dom_sf"/>
</dbReference>
<dbReference type="GO" id="GO:0006313">
    <property type="term" value="P:DNA transposition"/>
    <property type="evidence" value="ECO:0007669"/>
    <property type="project" value="InterPro"/>
</dbReference>
<protein>
    <submittedName>
        <fullName evidence="3">DNA transposition protein</fullName>
    </submittedName>
</protein>
<evidence type="ECO:0000313" key="3">
    <source>
        <dbReference type="EMBL" id="CDN54729.1"/>
    </source>
</evidence>
<feature type="domain" description="B transposition protein C-terminal" evidence="1">
    <location>
        <begin position="257"/>
        <end position="331"/>
    </location>
</feature>
<gene>
    <name evidence="3" type="ORF">RG1141_CH23910</name>
</gene>
<dbReference type="GO" id="GO:0016887">
    <property type="term" value="F:ATP hydrolysis activity"/>
    <property type="evidence" value="ECO:0007669"/>
    <property type="project" value="InterPro"/>
</dbReference>
<dbReference type="Pfam" id="PF13401">
    <property type="entry name" value="AAA_22"/>
    <property type="match status" value="1"/>
</dbReference>